<sequence length="15" mass="1616">MDKAISAPASLTVRR</sequence>
<reference evidence="1" key="1">
    <citation type="submission" date="2014-09" db="EMBL/GenBank/DDBJ databases">
        <authorList>
            <person name="Magalhaes I.L.F."/>
            <person name="Oliveira U."/>
            <person name="Santos F.R."/>
            <person name="Vidigal T.H.D.A."/>
            <person name="Brescovit A.D."/>
            <person name="Santos A.J."/>
        </authorList>
    </citation>
    <scope>NUCLEOTIDE SEQUENCE</scope>
    <source>
        <tissue evidence="1">Shoot tissue taken approximately 20 cm above the soil surface</tissue>
    </source>
</reference>
<evidence type="ECO:0000313" key="1">
    <source>
        <dbReference type="EMBL" id="JAD25391.1"/>
    </source>
</evidence>
<dbReference type="EMBL" id="GBRH01272504">
    <property type="protein sequence ID" value="JAD25391.1"/>
    <property type="molecule type" value="Transcribed_RNA"/>
</dbReference>
<organism evidence="1">
    <name type="scientific">Arundo donax</name>
    <name type="common">Giant reed</name>
    <name type="synonym">Donax arundinaceus</name>
    <dbReference type="NCBI Taxonomy" id="35708"/>
    <lineage>
        <taxon>Eukaryota</taxon>
        <taxon>Viridiplantae</taxon>
        <taxon>Streptophyta</taxon>
        <taxon>Embryophyta</taxon>
        <taxon>Tracheophyta</taxon>
        <taxon>Spermatophyta</taxon>
        <taxon>Magnoliopsida</taxon>
        <taxon>Liliopsida</taxon>
        <taxon>Poales</taxon>
        <taxon>Poaceae</taxon>
        <taxon>PACMAD clade</taxon>
        <taxon>Arundinoideae</taxon>
        <taxon>Arundineae</taxon>
        <taxon>Arundo</taxon>
    </lineage>
</organism>
<name>A0A0A8YHF1_ARUDO</name>
<protein>
    <submittedName>
        <fullName evidence="1">Uncharacterized protein</fullName>
    </submittedName>
</protein>
<accession>A0A0A8YHF1</accession>
<reference evidence="1" key="2">
    <citation type="journal article" date="2015" name="Data Brief">
        <title>Shoot transcriptome of the giant reed, Arundo donax.</title>
        <authorList>
            <person name="Barrero R.A."/>
            <person name="Guerrero F.D."/>
            <person name="Moolhuijzen P."/>
            <person name="Goolsby J.A."/>
            <person name="Tidwell J."/>
            <person name="Bellgard S.E."/>
            <person name="Bellgard M.I."/>
        </authorList>
    </citation>
    <scope>NUCLEOTIDE SEQUENCE</scope>
    <source>
        <tissue evidence="1">Shoot tissue taken approximately 20 cm above the soil surface</tissue>
    </source>
</reference>
<proteinExistence type="predicted"/>